<reference evidence="8" key="1">
    <citation type="submission" date="2021-01" db="EMBL/GenBank/DDBJ databases">
        <authorList>
            <person name="Corre E."/>
            <person name="Pelletier E."/>
            <person name="Niang G."/>
            <person name="Scheremetjew M."/>
            <person name="Finn R."/>
            <person name="Kale V."/>
            <person name="Holt S."/>
            <person name="Cochrane G."/>
            <person name="Meng A."/>
            <person name="Brown T."/>
            <person name="Cohen L."/>
        </authorList>
    </citation>
    <scope>NUCLEOTIDE SEQUENCE</scope>
    <source>
        <strain evidence="8">CCMP622</strain>
    </source>
</reference>
<dbReference type="AlphaFoldDB" id="A0A7S2U1S0"/>
<evidence type="ECO:0000313" key="8">
    <source>
        <dbReference type="EMBL" id="CAD9776714.1"/>
    </source>
</evidence>
<evidence type="ECO:0000259" key="7">
    <source>
        <dbReference type="Pfam" id="PF23452"/>
    </source>
</evidence>
<comment type="subcellular location">
    <subcellularLocation>
        <location evidence="1">Membrane</location>
        <topology evidence="1">Single-pass membrane protein</topology>
    </subcellularLocation>
</comment>
<evidence type="ECO:0000256" key="6">
    <source>
        <dbReference type="ARBA" id="ARBA00023136"/>
    </source>
</evidence>
<name>A0A7S2U1S0_9EUKA</name>
<keyword evidence="3" id="KW-0808">Transferase</keyword>
<dbReference type="PANTHER" id="PTHR31485">
    <property type="entry name" value="PEPTIDYL SERINE ALPHA-GALACTOSYLTRANSFERASE"/>
    <property type="match status" value="1"/>
</dbReference>
<evidence type="ECO:0000256" key="2">
    <source>
        <dbReference type="ARBA" id="ARBA00022676"/>
    </source>
</evidence>
<dbReference type="InterPro" id="IPR056508">
    <property type="entry name" value="HPAT-like"/>
</dbReference>
<dbReference type="GO" id="GO:0016020">
    <property type="term" value="C:membrane"/>
    <property type="evidence" value="ECO:0007669"/>
    <property type="project" value="UniProtKB-SubCell"/>
</dbReference>
<dbReference type="EMBL" id="HBHP01033668">
    <property type="protein sequence ID" value="CAD9776714.1"/>
    <property type="molecule type" value="Transcribed_RNA"/>
</dbReference>
<feature type="domain" description="Hydroxyproline O-arabinosyltransferase-like" evidence="7">
    <location>
        <begin position="77"/>
        <end position="295"/>
    </location>
</feature>
<keyword evidence="4" id="KW-0812">Transmembrane</keyword>
<sequence length="404" mass="45991">MHDGVQSFRVISSGTIDDAWSINAYAQCAGTYSYQDPGTVIQGAKPDHGCTNLPDHANLFTFEGLPPHLAEESTTSYHIAYSAESSLYFGYQAYANYYAFQTSNQVEGTGYTRLLTSSEPDDLMNTIPTFQAPRLAFSHRYSPINKPDVVAKWFESDQAPTEEVIVLIDPDNWLLQPIAKYASRVKKGHALAQQAFFYRNPKVKELYQLFCEKNCGYTPDDAAVPYFVHRDDLKAIAPLWRDLTIKIKERTIAEPDLNQRFKAIQLDWCAEMYGYVFAAAELGIRHTIKGKLQLRDVDQPVPPREENRIPMIHMGRAWFPKGDPTAEQWRHTEGEIFNYRGIQVWCKCNWTASHIIPWPVPSGSDFASRETLRILHDSMEAFGPLPKSKYRGDASPYGYHVNFP</sequence>
<dbReference type="Pfam" id="PF23452">
    <property type="entry name" value="HPAT"/>
    <property type="match status" value="1"/>
</dbReference>
<evidence type="ECO:0000256" key="4">
    <source>
        <dbReference type="ARBA" id="ARBA00022692"/>
    </source>
</evidence>
<accession>A0A7S2U1S0</accession>
<evidence type="ECO:0000256" key="1">
    <source>
        <dbReference type="ARBA" id="ARBA00004167"/>
    </source>
</evidence>
<evidence type="ECO:0000256" key="3">
    <source>
        <dbReference type="ARBA" id="ARBA00022679"/>
    </source>
</evidence>
<evidence type="ECO:0000256" key="5">
    <source>
        <dbReference type="ARBA" id="ARBA00022989"/>
    </source>
</evidence>
<dbReference type="PANTHER" id="PTHR31485:SF7">
    <property type="entry name" value="PEPTIDYL SERINE ALPHA-GALACTOSYLTRANSFERASE"/>
    <property type="match status" value="1"/>
</dbReference>
<dbReference type="GO" id="GO:0016757">
    <property type="term" value="F:glycosyltransferase activity"/>
    <property type="evidence" value="ECO:0007669"/>
    <property type="project" value="UniProtKB-KW"/>
</dbReference>
<keyword evidence="2" id="KW-0328">Glycosyltransferase</keyword>
<keyword evidence="5" id="KW-1133">Transmembrane helix</keyword>
<gene>
    <name evidence="8" type="ORF">LSP00402_LOCUS20728</name>
</gene>
<proteinExistence type="predicted"/>
<dbReference type="InterPro" id="IPR044845">
    <property type="entry name" value="HPAT/SRGT1-like"/>
</dbReference>
<protein>
    <recommendedName>
        <fullName evidence="7">Hydroxyproline O-arabinosyltransferase-like domain-containing protein</fullName>
    </recommendedName>
</protein>
<keyword evidence="6" id="KW-0472">Membrane</keyword>
<organism evidence="8">
    <name type="scientific">Lotharella oceanica</name>
    <dbReference type="NCBI Taxonomy" id="641309"/>
    <lineage>
        <taxon>Eukaryota</taxon>
        <taxon>Sar</taxon>
        <taxon>Rhizaria</taxon>
        <taxon>Cercozoa</taxon>
        <taxon>Chlorarachniophyceae</taxon>
        <taxon>Lotharella</taxon>
    </lineage>
</organism>